<protein>
    <submittedName>
        <fullName evidence="1">Uncharacterized protein</fullName>
    </submittedName>
</protein>
<sequence length="92" mass="9399">MTLDTAPPLPVATAFFAGAEGADAAAAAVPLVVQDVASRERLSAAADAAATAARRTAIRPPGFAEVAGRRIPETLAPFGWRINAELQGLCEI</sequence>
<proteinExistence type="predicted"/>
<reference evidence="2" key="1">
    <citation type="journal article" date="2019" name="Int. J. Syst. Evol. Microbiol.">
        <title>The Global Catalogue of Microorganisms (GCM) 10K type strain sequencing project: providing services to taxonomists for standard genome sequencing and annotation.</title>
        <authorList>
            <consortium name="The Broad Institute Genomics Platform"/>
            <consortium name="The Broad Institute Genome Sequencing Center for Infectious Disease"/>
            <person name="Wu L."/>
            <person name="Ma J."/>
        </authorList>
    </citation>
    <scope>NUCLEOTIDE SEQUENCE [LARGE SCALE GENOMIC DNA]</scope>
    <source>
        <strain evidence="2">CGMCC 4.7323</strain>
    </source>
</reference>
<dbReference type="Proteomes" id="UP000600080">
    <property type="component" value="Unassembled WGS sequence"/>
</dbReference>
<comment type="caution">
    <text evidence="1">The sequence shown here is derived from an EMBL/GenBank/DDBJ whole genome shotgun (WGS) entry which is preliminary data.</text>
</comment>
<accession>A0ABQ2IV57</accession>
<organism evidence="1 2">
    <name type="scientific">Streptomyces kronopolitis</name>
    <dbReference type="NCBI Taxonomy" id="1612435"/>
    <lineage>
        <taxon>Bacteria</taxon>
        <taxon>Bacillati</taxon>
        <taxon>Actinomycetota</taxon>
        <taxon>Actinomycetes</taxon>
        <taxon>Kitasatosporales</taxon>
        <taxon>Streptomycetaceae</taxon>
        <taxon>Streptomyces</taxon>
    </lineage>
</organism>
<keyword evidence="2" id="KW-1185">Reference proteome</keyword>
<evidence type="ECO:0000313" key="1">
    <source>
        <dbReference type="EMBL" id="GGN31808.1"/>
    </source>
</evidence>
<gene>
    <name evidence="1" type="ORF">GCM10012285_01590</name>
</gene>
<evidence type="ECO:0000313" key="2">
    <source>
        <dbReference type="Proteomes" id="UP000600080"/>
    </source>
</evidence>
<name>A0ABQ2IV57_9ACTN</name>
<dbReference type="EMBL" id="BMND01000001">
    <property type="protein sequence ID" value="GGN31808.1"/>
    <property type="molecule type" value="Genomic_DNA"/>
</dbReference>